<dbReference type="KEGG" id="cber:B5D82_04445"/>
<dbReference type="RefSeq" id="WP_081149548.1">
    <property type="nucleotide sequence ID" value="NZ_CP020465.1"/>
</dbReference>
<name>A0A222G6U2_9GAMM</name>
<evidence type="ECO:0000313" key="2">
    <source>
        <dbReference type="EMBL" id="ASP47084.1"/>
    </source>
</evidence>
<keyword evidence="3" id="KW-1185">Reference proteome</keyword>
<feature type="region of interest" description="Disordered" evidence="1">
    <location>
        <begin position="1"/>
        <end position="28"/>
    </location>
</feature>
<dbReference type="OrthoDB" id="9867117at2"/>
<gene>
    <name evidence="2" type="ORF">B5D82_04445</name>
</gene>
<organism evidence="2 3">
    <name type="scientific">Cognaticolwellia beringensis</name>
    <dbReference type="NCBI Taxonomy" id="1967665"/>
    <lineage>
        <taxon>Bacteria</taxon>
        <taxon>Pseudomonadati</taxon>
        <taxon>Pseudomonadota</taxon>
        <taxon>Gammaproteobacteria</taxon>
        <taxon>Alteromonadales</taxon>
        <taxon>Colwelliaceae</taxon>
        <taxon>Cognaticolwellia</taxon>
    </lineage>
</organism>
<dbReference type="Proteomes" id="UP000202259">
    <property type="component" value="Chromosome"/>
</dbReference>
<dbReference type="AlphaFoldDB" id="A0A222G6U2"/>
<evidence type="ECO:0000313" key="3">
    <source>
        <dbReference type="Proteomes" id="UP000202259"/>
    </source>
</evidence>
<sequence length="60" mass="6801">MNALTSHKQSQYVTENTPLANMKTTKNTSVNLKEQIKPERKLQEEINGDVATSSYVRGYN</sequence>
<proteinExistence type="predicted"/>
<accession>A0A222G6U2</accession>
<reference evidence="2 3" key="1">
    <citation type="submission" date="2017-08" db="EMBL/GenBank/DDBJ databases">
        <title>Complete genome of Colwellia sp. NB097-1, a psychrophile bacterium ioslated from Bering Sea.</title>
        <authorList>
            <person name="Chen X."/>
        </authorList>
    </citation>
    <scope>NUCLEOTIDE SEQUENCE [LARGE SCALE GENOMIC DNA]</scope>
    <source>
        <strain evidence="2 3">NB097-1</strain>
    </source>
</reference>
<dbReference type="EMBL" id="CP020465">
    <property type="protein sequence ID" value="ASP47084.1"/>
    <property type="molecule type" value="Genomic_DNA"/>
</dbReference>
<evidence type="ECO:0000256" key="1">
    <source>
        <dbReference type="SAM" id="MobiDB-lite"/>
    </source>
</evidence>
<protein>
    <submittedName>
        <fullName evidence="2">Uncharacterized protein</fullName>
    </submittedName>
</protein>